<dbReference type="SUPFAM" id="SSF56281">
    <property type="entry name" value="Metallo-hydrolase/oxidoreductase"/>
    <property type="match status" value="1"/>
</dbReference>
<evidence type="ECO:0000259" key="4">
    <source>
        <dbReference type="SMART" id="SM00849"/>
    </source>
</evidence>
<dbReference type="PANTHER" id="PTHR42951:SF15">
    <property type="entry name" value="METALLO-BETA-LACTAMASE SUPERFAMILY PROTEIN"/>
    <property type="match status" value="1"/>
</dbReference>
<dbReference type="KEGG" id="cohn:KCTCHS21_04250"/>
<dbReference type="Proteomes" id="UP000289856">
    <property type="component" value="Chromosome"/>
</dbReference>
<dbReference type="InterPro" id="IPR001279">
    <property type="entry name" value="Metallo-B-lactamas"/>
</dbReference>
<feature type="domain" description="Metallo-beta-lactamase" evidence="4">
    <location>
        <begin position="22"/>
        <end position="230"/>
    </location>
</feature>
<sequence length="254" mass="27909">MLIATGIAVLDISASVLGRIDTVHPVLLWDEQQVILVDTGFPRQLNKLREAVDGCGVSFDTINRIILTHQDIDHIGNLPDIIQQASTKIEVMAHIIEKPYIQGEQRILRFTDEAIESINHMPDHVPEAFKIGLKALMLNPPSAPVDHTIAGGEQLPGFEFLTIIDTPGHTPGHISLYHEPSRTLIAGDALVVRDGQLHGPDPVSTLDKLTAMQSLNQFSSFNIDTVVCYHGGLFRGNVNERISELLTLNEADLL</sequence>
<comment type="function">
    <text evidence="2">Counteracts the endogenous Pycsar antiviral defense system. Phosphodiesterase that enables metal-dependent hydrolysis of host cyclic nucleotide Pycsar defense signals such as cCMP and cUMP.</text>
</comment>
<dbReference type="Pfam" id="PF00753">
    <property type="entry name" value="Lactamase_B"/>
    <property type="match status" value="1"/>
</dbReference>
<keyword evidence="6" id="KW-1185">Reference proteome</keyword>
<evidence type="ECO:0000256" key="3">
    <source>
        <dbReference type="ARBA" id="ARBA00048505"/>
    </source>
</evidence>
<dbReference type="AlphaFoldDB" id="A0A3T1CYW0"/>
<protein>
    <submittedName>
        <fullName evidence="5">Hydrolase</fullName>
    </submittedName>
</protein>
<gene>
    <name evidence="5" type="ORF">KCTCHS21_04250</name>
</gene>
<evidence type="ECO:0000313" key="6">
    <source>
        <dbReference type="Proteomes" id="UP000289856"/>
    </source>
</evidence>
<proteinExistence type="predicted"/>
<comment type="catalytic activity">
    <reaction evidence="3">
        <text>3',5'-cyclic UMP + H2O = UMP + H(+)</text>
        <dbReference type="Rhea" id="RHEA:70575"/>
        <dbReference type="ChEBI" id="CHEBI:15377"/>
        <dbReference type="ChEBI" id="CHEBI:15378"/>
        <dbReference type="ChEBI" id="CHEBI:57865"/>
        <dbReference type="ChEBI" id="CHEBI:184387"/>
    </reaction>
    <physiologicalReaction direction="left-to-right" evidence="3">
        <dbReference type="Rhea" id="RHEA:70576"/>
    </physiologicalReaction>
</comment>
<dbReference type="PANTHER" id="PTHR42951">
    <property type="entry name" value="METALLO-BETA-LACTAMASE DOMAIN-CONTAINING"/>
    <property type="match status" value="1"/>
</dbReference>
<dbReference type="InterPro" id="IPR050855">
    <property type="entry name" value="NDM-1-like"/>
</dbReference>
<dbReference type="SMART" id="SM00849">
    <property type="entry name" value="Lactamase_B"/>
    <property type="match status" value="1"/>
</dbReference>
<dbReference type="EMBL" id="AP019400">
    <property type="protein sequence ID" value="BBI31026.1"/>
    <property type="molecule type" value="Genomic_DNA"/>
</dbReference>
<dbReference type="GO" id="GO:0016787">
    <property type="term" value="F:hydrolase activity"/>
    <property type="evidence" value="ECO:0007669"/>
    <property type="project" value="UniProtKB-KW"/>
</dbReference>
<dbReference type="Gene3D" id="3.60.15.10">
    <property type="entry name" value="Ribonuclease Z/Hydroxyacylglutathione hydrolase-like"/>
    <property type="match status" value="1"/>
</dbReference>
<evidence type="ECO:0000313" key="5">
    <source>
        <dbReference type="EMBL" id="BBI31026.1"/>
    </source>
</evidence>
<keyword evidence="5" id="KW-0378">Hydrolase</keyword>
<name>A0A3T1CYW0_9BACL</name>
<organism evidence="5 6">
    <name type="scientific">Cohnella abietis</name>
    <dbReference type="NCBI Taxonomy" id="2507935"/>
    <lineage>
        <taxon>Bacteria</taxon>
        <taxon>Bacillati</taxon>
        <taxon>Bacillota</taxon>
        <taxon>Bacilli</taxon>
        <taxon>Bacillales</taxon>
        <taxon>Paenibacillaceae</taxon>
        <taxon>Cohnella</taxon>
    </lineage>
</organism>
<dbReference type="CDD" id="cd07721">
    <property type="entry name" value="yflN-like_MBL-fold"/>
    <property type="match status" value="1"/>
</dbReference>
<accession>A0A3T1CYW0</accession>
<evidence type="ECO:0000256" key="2">
    <source>
        <dbReference type="ARBA" id="ARBA00034301"/>
    </source>
</evidence>
<reference evidence="5 6" key="1">
    <citation type="submission" date="2019-01" db="EMBL/GenBank/DDBJ databases">
        <title>Complete genome sequence of Cohnella hallensis HS21 isolated from Korean fir (Abies koreana) rhizospheric soil.</title>
        <authorList>
            <person name="Jiang L."/>
            <person name="Kang S.W."/>
            <person name="Kim S."/>
            <person name="Jung J."/>
            <person name="Kim C.Y."/>
            <person name="Kim D.H."/>
            <person name="Kim S.W."/>
            <person name="Lee J."/>
        </authorList>
    </citation>
    <scope>NUCLEOTIDE SEQUENCE [LARGE SCALE GENOMIC DNA]</scope>
    <source>
        <strain evidence="5 6">HS21</strain>
    </source>
</reference>
<evidence type="ECO:0000256" key="1">
    <source>
        <dbReference type="ARBA" id="ARBA00034221"/>
    </source>
</evidence>
<comment type="catalytic activity">
    <reaction evidence="1">
        <text>3',5'-cyclic CMP + H2O = CMP + H(+)</text>
        <dbReference type="Rhea" id="RHEA:72675"/>
        <dbReference type="ChEBI" id="CHEBI:15377"/>
        <dbReference type="ChEBI" id="CHEBI:15378"/>
        <dbReference type="ChEBI" id="CHEBI:58003"/>
        <dbReference type="ChEBI" id="CHEBI:60377"/>
    </reaction>
    <physiologicalReaction direction="left-to-right" evidence="1">
        <dbReference type="Rhea" id="RHEA:72676"/>
    </physiologicalReaction>
</comment>
<dbReference type="InterPro" id="IPR036866">
    <property type="entry name" value="RibonucZ/Hydroxyglut_hydro"/>
</dbReference>